<dbReference type="EMBL" id="UHJJ01000008">
    <property type="protein sequence ID" value="SUQ14845.1"/>
    <property type="molecule type" value="Genomic_DNA"/>
</dbReference>
<accession>A0A315ZW26</accession>
<name>A0A315ZW26_9FIRM</name>
<keyword evidence="2" id="KW-1185">Reference proteome</keyword>
<organism evidence="1 2">
    <name type="scientific">Faecalicatena contorta</name>
    <dbReference type="NCBI Taxonomy" id="39482"/>
    <lineage>
        <taxon>Bacteria</taxon>
        <taxon>Bacillati</taxon>
        <taxon>Bacillota</taxon>
        <taxon>Clostridia</taxon>
        <taxon>Lachnospirales</taxon>
        <taxon>Lachnospiraceae</taxon>
        <taxon>Faecalicatena</taxon>
    </lineage>
</organism>
<evidence type="ECO:0000313" key="2">
    <source>
        <dbReference type="Proteomes" id="UP000254051"/>
    </source>
</evidence>
<reference evidence="2" key="1">
    <citation type="submission" date="2017-07" db="EMBL/GenBank/DDBJ databases">
        <authorList>
            <person name="Varghese N."/>
            <person name="Submissions S."/>
        </authorList>
    </citation>
    <scope>NUCLEOTIDE SEQUENCE [LARGE SCALE GENOMIC DNA]</scope>
    <source>
        <strain evidence="2">NLAE-zl-C134</strain>
    </source>
</reference>
<sequence>MVNCMRYLNMNDFLEIDRTTMYEYELRMKAFRLRYLDREAAMHKQAWVSRQVGATKKNGKPFYRTFKQFFDYEKAERNMLNMGDRPKLLNDRIMQAVRRQKGGNNGEL</sequence>
<dbReference type="Proteomes" id="UP000254051">
    <property type="component" value="Unassembled WGS sequence"/>
</dbReference>
<proteinExistence type="predicted"/>
<protein>
    <submittedName>
        <fullName evidence="1">Uncharacterized protein</fullName>
    </submittedName>
</protein>
<dbReference type="AlphaFoldDB" id="A0A315ZW26"/>
<evidence type="ECO:0000313" key="1">
    <source>
        <dbReference type="EMBL" id="SUQ14845.1"/>
    </source>
</evidence>
<gene>
    <name evidence="1" type="ORF">SAMN05216529_10870</name>
</gene>
<dbReference type="OrthoDB" id="2064143at2"/>